<evidence type="ECO:0000256" key="1">
    <source>
        <dbReference type="ARBA" id="ARBA00004651"/>
    </source>
</evidence>
<dbReference type="InterPro" id="IPR005171">
    <property type="entry name" value="Cyt_c_oxidase_su4_prok"/>
</dbReference>
<proteinExistence type="inferred from homology"/>
<evidence type="ECO:0000256" key="5">
    <source>
        <dbReference type="ARBA" id="ARBA00022989"/>
    </source>
</evidence>
<dbReference type="PANTHER" id="PTHR36835:SF1">
    <property type="entry name" value="CYTOCHROME BO(3) UBIQUINOL OXIDASE SUBUNIT 4"/>
    <property type="match status" value="1"/>
</dbReference>
<keyword evidence="9" id="KW-1185">Reference proteome</keyword>
<dbReference type="PATRIC" id="fig|1126833.4.peg.3121"/>
<feature type="transmembrane region" description="Helical" evidence="7">
    <location>
        <begin position="51"/>
        <end position="71"/>
    </location>
</feature>
<evidence type="ECO:0000256" key="3">
    <source>
        <dbReference type="ARBA" id="ARBA00022475"/>
    </source>
</evidence>
<comment type="similarity">
    <text evidence="2">Belongs to the cytochrome c oxidase bacterial subunit 4 family.</text>
</comment>
<keyword evidence="5 7" id="KW-1133">Transmembrane helix</keyword>
<name>A0A0D5NKR0_9BACL</name>
<protein>
    <submittedName>
        <fullName evidence="8">Cytochrome C oxidase subunit IV</fullName>
    </submittedName>
</protein>
<evidence type="ECO:0000313" key="8">
    <source>
        <dbReference type="EMBL" id="AJY75518.1"/>
    </source>
</evidence>
<evidence type="ECO:0000313" key="9">
    <source>
        <dbReference type="Proteomes" id="UP000032633"/>
    </source>
</evidence>
<reference evidence="9" key="2">
    <citation type="submission" date="2015-03" db="EMBL/GenBank/DDBJ databases">
        <title>Genome sequence of Paenibacillus beijingensis strain DSM 24997T.</title>
        <authorList>
            <person name="Kwak Y."/>
            <person name="Shin J.-H."/>
        </authorList>
    </citation>
    <scope>NUCLEOTIDE SEQUENCE [LARGE SCALE GENOMIC DNA]</scope>
    <source>
        <strain evidence="9">DSM 24997</strain>
    </source>
</reference>
<sequence length="106" mass="12168">MAGSEYSESPKPGKRYRHEGPRKHIIAYFFSILLTLIAFATVIAGEINTSFVYILLIVMAILQVIIQMSFWMHMKDRGHLFPIIGILGGVFVAFTLVVTAEYWTWW</sequence>
<dbReference type="GO" id="GO:0009486">
    <property type="term" value="F:cytochrome bo3 ubiquinol oxidase activity"/>
    <property type="evidence" value="ECO:0007669"/>
    <property type="project" value="TreeGrafter"/>
</dbReference>
<feature type="transmembrane region" description="Helical" evidence="7">
    <location>
        <begin position="25"/>
        <end position="45"/>
    </location>
</feature>
<dbReference type="Pfam" id="PF03626">
    <property type="entry name" value="COX4_pro"/>
    <property type="match status" value="1"/>
</dbReference>
<dbReference type="RefSeq" id="WP_045670947.1">
    <property type="nucleotide sequence ID" value="NZ_CP011058.1"/>
</dbReference>
<dbReference type="GO" id="GO:0015078">
    <property type="term" value="F:proton transmembrane transporter activity"/>
    <property type="evidence" value="ECO:0007669"/>
    <property type="project" value="TreeGrafter"/>
</dbReference>
<evidence type="ECO:0000256" key="2">
    <source>
        <dbReference type="ARBA" id="ARBA00008079"/>
    </source>
</evidence>
<dbReference type="GO" id="GO:0009319">
    <property type="term" value="C:cytochrome o ubiquinol oxidase complex"/>
    <property type="evidence" value="ECO:0007669"/>
    <property type="project" value="TreeGrafter"/>
</dbReference>
<reference evidence="8 9" key="1">
    <citation type="journal article" date="2015" name="J. Biotechnol.">
        <title>Complete genome sequence of Paenibacillus beijingensis 7188(T) (=DSM 24997(T)), a novel rhizobacterium from jujube garden soil.</title>
        <authorList>
            <person name="Kwak Y."/>
            <person name="Shin J.H."/>
        </authorList>
    </citation>
    <scope>NUCLEOTIDE SEQUENCE [LARGE SCALE GENOMIC DNA]</scope>
    <source>
        <strain evidence="8 9">DSM 24997</strain>
    </source>
</reference>
<dbReference type="GO" id="GO:0005886">
    <property type="term" value="C:plasma membrane"/>
    <property type="evidence" value="ECO:0007669"/>
    <property type="project" value="UniProtKB-SubCell"/>
</dbReference>
<dbReference type="GO" id="GO:0015990">
    <property type="term" value="P:electron transport coupled proton transport"/>
    <property type="evidence" value="ECO:0007669"/>
    <property type="project" value="TreeGrafter"/>
</dbReference>
<dbReference type="OrthoDB" id="2989516at2"/>
<dbReference type="EMBL" id="CP011058">
    <property type="protein sequence ID" value="AJY75518.1"/>
    <property type="molecule type" value="Genomic_DNA"/>
</dbReference>
<dbReference type="InterPro" id="IPR050968">
    <property type="entry name" value="Cytochrome_c_oxidase_bac_sub4"/>
</dbReference>
<evidence type="ECO:0000256" key="4">
    <source>
        <dbReference type="ARBA" id="ARBA00022692"/>
    </source>
</evidence>
<dbReference type="GO" id="GO:0019646">
    <property type="term" value="P:aerobic electron transport chain"/>
    <property type="evidence" value="ECO:0007669"/>
    <property type="project" value="TreeGrafter"/>
</dbReference>
<dbReference type="KEGG" id="pbj:VN24_14280"/>
<keyword evidence="6 7" id="KW-0472">Membrane</keyword>
<comment type="subcellular location">
    <subcellularLocation>
        <location evidence="1">Cell membrane</location>
        <topology evidence="1">Multi-pass membrane protein</topology>
    </subcellularLocation>
</comment>
<dbReference type="Proteomes" id="UP000032633">
    <property type="component" value="Chromosome"/>
</dbReference>
<keyword evidence="3" id="KW-1003">Cell membrane</keyword>
<dbReference type="HOGENOM" id="CLU_140945_3_0_9"/>
<organism evidence="8 9">
    <name type="scientific">Paenibacillus beijingensis</name>
    <dbReference type="NCBI Taxonomy" id="1126833"/>
    <lineage>
        <taxon>Bacteria</taxon>
        <taxon>Bacillati</taxon>
        <taxon>Bacillota</taxon>
        <taxon>Bacilli</taxon>
        <taxon>Bacillales</taxon>
        <taxon>Paenibacillaceae</taxon>
        <taxon>Paenibacillus</taxon>
    </lineage>
</organism>
<evidence type="ECO:0000256" key="6">
    <source>
        <dbReference type="ARBA" id="ARBA00023136"/>
    </source>
</evidence>
<evidence type="ECO:0000256" key="7">
    <source>
        <dbReference type="SAM" id="Phobius"/>
    </source>
</evidence>
<feature type="transmembrane region" description="Helical" evidence="7">
    <location>
        <begin position="83"/>
        <end position="105"/>
    </location>
</feature>
<dbReference type="PANTHER" id="PTHR36835">
    <property type="entry name" value="CYTOCHROME BO(3) UBIQUINOL OXIDASE SUBUNIT 4"/>
    <property type="match status" value="1"/>
</dbReference>
<dbReference type="AlphaFoldDB" id="A0A0D5NKR0"/>
<keyword evidence="4 7" id="KW-0812">Transmembrane</keyword>
<accession>A0A0D5NKR0</accession>
<dbReference type="STRING" id="1126833.VN24_14280"/>
<gene>
    <name evidence="8" type="ORF">VN24_14280</name>
</gene>